<feature type="non-terminal residue" evidence="2">
    <location>
        <position position="1"/>
    </location>
</feature>
<comment type="caution">
    <text evidence="2">The sequence shown here is derived from an EMBL/GenBank/DDBJ whole genome shotgun (WGS) entry which is preliminary data.</text>
</comment>
<reference evidence="2" key="1">
    <citation type="submission" date="2023-05" db="EMBL/GenBank/DDBJ databases">
        <authorList>
            <person name="Stuckert A."/>
        </authorList>
    </citation>
    <scope>NUCLEOTIDE SEQUENCE</scope>
</reference>
<sequence>VLFAPNIFILQYLEKTHQLTAEIKSKAIKFLESGYQRQLTYKRDDGSYSAFGKGDPEGNTWLSAFVVKSFSKGRPYIFIDESHLKQSFTWLQNIRKETGCFRNVGRLLNTAMQGGVKDDVSLSAYVTMALIEAGTSLEDPLVRDAVSCLRKAAVDVNSVYTLALLAYTFTFVQRDRAQGSCIGQTGRKSCTRRWTAPLGTGFCSSHSRFILVQSSIC</sequence>
<feature type="domain" description="Alpha-macroglobulin-like TED" evidence="1">
    <location>
        <begin position="1"/>
        <end position="177"/>
    </location>
</feature>
<dbReference type="Proteomes" id="UP001162483">
    <property type="component" value="Unassembled WGS sequence"/>
</dbReference>
<dbReference type="EMBL" id="CATNWA010000116">
    <property type="protein sequence ID" value="CAI9533212.1"/>
    <property type="molecule type" value="Genomic_DNA"/>
</dbReference>
<dbReference type="PANTHER" id="PTHR11412:SF182">
    <property type="entry name" value="ALPHA-2-MACROGLOBULIN-LIKE PROTEIN 1"/>
    <property type="match status" value="1"/>
</dbReference>
<dbReference type="SUPFAM" id="SSF48239">
    <property type="entry name" value="Terpenoid cyclases/Protein prenyltransferases"/>
    <property type="match status" value="1"/>
</dbReference>
<dbReference type="Gene3D" id="1.50.10.20">
    <property type="match status" value="1"/>
</dbReference>
<evidence type="ECO:0000313" key="3">
    <source>
        <dbReference type="Proteomes" id="UP001162483"/>
    </source>
</evidence>
<evidence type="ECO:0000313" key="2">
    <source>
        <dbReference type="EMBL" id="CAI9533212.1"/>
    </source>
</evidence>
<protein>
    <recommendedName>
        <fullName evidence="1">Alpha-macroglobulin-like TED domain-containing protein</fullName>
    </recommendedName>
</protein>
<dbReference type="Pfam" id="PF07678">
    <property type="entry name" value="TED_complement"/>
    <property type="match status" value="1"/>
</dbReference>
<accession>A0ABN9ACR1</accession>
<dbReference type="InterPro" id="IPR008930">
    <property type="entry name" value="Terpenoid_cyclase/PrenylTrfase"/>
</dbReference>
<proteinExistence type="predicted"/>
<organism evidence="2 3">
    <name type="scientific">Staurois parvus</name>
    <dbReference type="NCBI Taxonomy" id="386267"/>
    <lineage>
        <taxon>Eukaryota</taxon>
        <taxon>Metazoa</taxon>
        <taxon>Chordata</taxon>
        <taxon>Craniata</taxon>
        <taxon>Vertebrata</taxon>
        <taxon>Euteleostomi</taxon>
        <taxon>Amphibia</taxon>
        <taxon>Batrachia</taxon>
        <taxon>Anura</taxon>
        <taxon>Neobatrachia</taxon>
        <taxon>Ranoidea</taxon>
        <taxon>Ranidae</taxon>
        <taxon>Staurois</taxon>
    </lineage>
</organism>
<name>A0ABN9ACR1_9NEOB</name>
<dbReference type="PANTHER" id="PTHR11412">
    <property type="entry name" value="MACROGLOBULIN / COMPLEMENT"/>
    <property type="match status" value="1"/>
</dbReference>
<gene>
    <name evidence="2" type="ORF">SPARVUS_LOCUS337253</name>
</gene>
<dbReference type="InterPro" id="IPR011626">
    <property type="entry name" value="Alpha-macroglobulin_TED"/>
</dbReference>
<evidence type="ECO:0000259" key="1">
    <source>
        <dbReference type="Pfam" id="PF07678"/>
    </source>
</evidence>
<dbReference type="InterPro" id="IPR050473">
    <property type="entry name" value="A2M/Complement_sys"/>
</dbReference>
<keyword evidence="3" id="KW-1185">Reference proteome</keyword>